<dbReference type="Proteomes" id="UP000321577">
    <property type="component" value="Unassembled WGS sequence"/>
</dbReference>
<protein>
    <recommendedName>
        <fullName evidence="4">Right handed beta helix domain-containing protein</fullName>
    </recommendedName>
</protein>
<keyword evidence="3" id="KW-1185">Reference proteome</keyword>
<proteinExistence type="predicted"/>
<dbReference type="RefSeq" id="WP_146854777.1">
    <property type="nucleotide sequence ID" value="NZ_BKAG01000055.1"/>
</dbReference>
<dbReference type="OrthoDB" id="3565729at2"/>
<reference evidence="2 3" key="1">
    <citation type="submission" date="2019-07" db="EMBL/GenBank/DDBJ databases">
        <title>Whole genome shotgun sequence of Brevifollis gellanilyticus NBRC 108608.</title>
        <authorList>
            <person name="Hosoyama A."/>
            <person name="Uohara A."/>
            <person name="Ohji S."/>
            <person name="Ichikawa N."/>
        </authorList>
    </citation>
    <scope>NUCLEOTIDE SEQUENCE [LARGE SCALE GENOMIC DNA]</scope>
    <source>
        <strain evidence="2 3">NBRC 108608</strain>
    </source>
</reference>
<keyword evidence="1" id="KW-0732">Signal</keyword>
<dbReference type="EMBL" id="BKAG01000055">
    <property type="protein sequence ID" value="GEP45667.1"/>
    <property type="molecule type" value="Genomic_DNA"/>
</dbReference>
<gene>
    <name evidence="2" type="ORF">BGE01nite_49580</name>
</gene>
<dbReference type="InterPro" id="IPR011050">
    <property type="entry name" value="Pectin_lyase_fold/virulence"/>
</dbReference>
<organism evidence="2 3">
    <name type="scientific">Brevifollis gellanilyticus</name>
    <dbReference type="NCBI Taxonomy" id="748831"/>
    <lineage>
        <taxon>Bacteria</taxon>
        <taxon>Pseudomonadati</taxon>
        <taxon>Verrucomicrobiota</taxon>
        <taxon>Verrucomicrobiia</taxon>
        <taxon>Verrucomicrobiales</taxon>
        <taxon>Verrucomicrobiaceae</taxon>
    </lineage>
</organism>
<evidence type="ECO:0000256" key="1">
    <source>
        <dbReference type="SAM" id="SignalP"/>
    </source>
</evidence>
<sequence>MTRLACLLAFLTLCTLQAGEVKHATPNDYRRWLGELKAGDTLVLAEGVYDRGLPVTGAHGTPEAWITIQGPETGVAEIRQTQVANCVELRQCSFVALKKLSIIGDGPKGTPGLFGISAQGGLKNSVHHIVIEDCVIRDWNTSQQAVGISTKTPTWDWIIRRNVIRNCGTGLYLGNSNGMDPFIRGVIEHNLVENPVGYCMEIKFQKPRPVVEGMPLEPGRTIIRHNVFIKNDAPSPDGDRANLLVGGFPNEGPGSQDMYDIHGNFFWHNPRESLLQVSGRVTIHDNVFADCPSAGHAAIMLRDHDLPVKLAHIYNNTICSAARGIRIASAPREGHAVVGNVVFAGEPLSLHSTCHVVGVNVTGSTAEATEHLMNPRLILGEVDLHPKEGHCTADDTKHPFFKTLGEYDLDFDKVSRRRGWFPGAYAGPARAVSWPLQSAVKP</sequence>
<feature type="signal peptide" evidence="1">
    <location>
        <begin position="1"/>
        <end position="18"/>
    </location>
</feature>
<evidence type="ECO:0008006" key="4">
    <source>
        <dbReference type="Google" id="ProtNLM"/>
    </source>
</evidence>
<evidence type="ECO:0000313" key="3">
    <source>
        <dbReference type="Proteomes" id="UP000321577"/>
    </source>
</evidence>
<dbReference type="SUPFAM" id="SSF51126">
    <property type="entry name" value="Pectin lyase-like"/>
    <property type="match status" value="1"/>
</dbReference>
<name>A0A512MG04_9BACT</name>
<comment type="caution">
    <text evidence="2">The sequence shown here is derived from an EMBL/GenBank/DDBJ whole genome shotgun (WGS) entry which is preliminary data.</text>
</comment>
<dbReference type="InterPro" id="IPR012334">
    <property type="entry name" value="Pectin_lyas_fold"/>
</dbReference>
<evidence type="ECO:0000313" key="2">
    <source>
        <dbReference type="EMBL" id="GEP45667.1"/>
    </source>
</evidence>
<dbReference type="SMART" id="SM00710">
    <property type="entry name" value="PbH1"/>
    <property type="match status" value="6"/>
</dbReference>
<dbReference type="AlphaFoldDB" id="A0A512MG04"/>
<accession>A0A512MG04</accession>
<dbReference type="Gene3D" id="2.160.20.10">
    <property type="entry name" value="Single-stranded right-handed beta-helix, Pectin lyase-like"/>
    <property type="match status" value="1"/>
</dbReference>
<dbReference type="InterPro" id="IPR006626">
    <property type="entry name" value="PbH1"/>
</dbReference>
<feature type="chain" id="PRO_5021773231" description="Right handed beta helix domain-containing protein" evidence="1">
    <location>
        <begin position="19"/>
        <end position="442"/>
    </location>
</feature>